<dbReference type="PRINTS" id="PR01181">
    <property type="entry name" value="DAPDCRBXLASE"/>
</dbReference>
<dbReference type="Gene3D" id="2.40.37.10">
    <property type="entry name" value="Lyase, Ornithine Decarboxylase, Chain A, domain 1"/>
    <property type="match status" value="1"/>
</dbReference>
<name>A0AAD9JBU4_RIDPI</name>
<comment type="caution">
    <text evidence="7">The sequence shown here is derived from an EMBL/GenBank/DDBJ whole genome shotgun (WGS) entry which is preliminary data.</text>
</comment>
<evidence type="ECO:0000256" key="1">
    <source>
        <dbReference type="ARBA" id="ARBA00001933"/>
    </source>
</evidence>
<dbReference type="Proteomes" id="UP001209878">
    <property type="component" value="Unassembled WGS sequence"/>
</dbReference>
<evidence type="ECO:0000313" key="7">
    <source>
        <dbReference type="EMBL" id="KAK2150312.1"/>
    </source>
</evidence>
<proteinExistence type="inferred from homology"/>
<keyword evidence="2" id="KW-0210">Decarboxylase</keyword>
<dbReference type="InterPro" id="IPR002986">
    <property type="entry name" value="DAP_deCOOHase_LysA"/>
</dbReference>
<keyword evidence="3" id="KW-0663">Pyridoxal phosphate</keyword>
<protein>
    <recommendedName>
        <fullName evidence="6">Orn/DAP/Arg decarboxylase 2 C-terminal domain-containing protein</fullName>
    </recommendedName>
</protein>
<evidence type="ECO:0000256" key="4">
    <source>
        <dbReference type="ARBA" id="ARBA00023239"/>
    </source>
</evidence>
<feature type="domain" description="Orn/DAP/Arg decarboxylase 2 C-terminal" evidence="6">
    <location>
        <begin position="35"/>
        <end position="122"/>
    </location>
</feature>
<dbReference type="InterPro" id="IPR029066">
    <property type="entry name" value="PLP-binding_barrel"/>
</dbReference>
<dbReference type="InterPro" id="IPR022643">
    <property type="entry name" value="De-COase2_C"/>
</dbReference>
<dbReference type="AlphaFoldDB" id="A0AAD9JBU4"/>
<dbReference type="PANTHER" id="PTHR43727:SF2">
    <property type="entry name" value="GROUP IV DECARBOXYLASE"/>
    <property type="match status" value="1"/>
</dbReference>
<dbReference type="PRINTS" id="PR01179">
    <property type="entry name" value="ODADCRBXLASE"/>
</dbReference>
<evidence type="ECO:0000256" key="2">
    <source>
        <dbReference type="ARBA" id="ARBA00022793"/>
    </source>
</evidence>
<dbReference type="Gene3D" id="3.20.20.10">
    <property type="entry name" value="Alanine racemase"/>
    <property type="match status" value="1"/>
</dbReference>
<dbReference type="Pfam" id="PF00278">
    <property type="entry name" value="Orn_DAP_Arg_deC"/>
    <property type="match status" value="1"/>
</dbReference>
<dbReference type="GO" id="GO:0009089">
    <property type="term" value="P:lysine biosynthetic process via diaminopimelate"/>
    <property type="evidence" value="ECO:0007669"/>
    <property type="project" value="InterPro"/>
</dbReference>
<reference evidence="7" key="1">
    <citation type="journal article" date="2023" name="Mol. Biol. Evol.">
        <title>Third-Generation Sequencing Reveals the Adaptive Role of the Epigenome in Three Deep-Sea Polychaetes.</title>
        <authorList>
            <person name="Perez M."/>
            <person name="Aroh O."/>
            <person name="Sun Y."/>
            <person name="Lan Y."/>
            <person name="Juniper S.K."/>
            <person name="Young C.R."/>
            <person name="Angers B."/>
            <person name="Qian P.Y."/>
        </authorList>
    </citation>
    <scope>NUCLEOTIDE SEQUENCE</scope>
    <source>
        <strain evidence="7">R07B-5</strain>
    </source>
</reference>
<dbReference type="InterPro" id="IPR000183">
    <property type="entry name" value="Orn/DAP/Arg_de-COase"/>
</dbReference>
<keyword evidence="8" id="KW-1185">Reference proteome</keyword>
<evidence type="ECO:0000256" key="5">
    <source>
        <dbReference type="RuleBase" id="RU003737"/>
    </source>
</evidence>
<evidence type="ECO:0000313" key="8">
    <source>
        <dbReference type="Proteomes" id="UP001209878"/>
    </source>
</evidence>
<dbReference type="GO" id="GO:0008836">
    <property type="term" value="F:diaminopimelate decarboxylase activity"/>
    <property type="evidence" value="ECO:0007669"/>
    <property type="project" value="InterPro"/>
</dbReference>
<comment type="cofactor">
    <cofactor evidence="1">
        <name>pyridoxal 5'-phosphate</name>
        <dbReference type="ChEBI" id="CHEBI:597326"/>
    </cofactor>
</comment>
<dbReference type="PANTHER" id="PTHR43727">
    <property type="entry name" value="DIAMINOPIMELATE DECARBOXYLASE"/>
    <property type="match status" value="1"/>
</dbReference>
<organism evidence="7 8">
    <name type="scientific">Ridgeia piscesae</name>
    <name type="common">Tubeworm</name>
    <dbReference type="NCBI Taxonomy" id="27915"/>
    <lineage>
        <taxon>Eukaryota</taxon>
        <taxon>Metazoa</taxon>
        <taxon>Spiralia</taxon>
        <taxon>Lophotrochozoa</taxon>
        <taxon>Annelida</taxon>
        <taxon>Polychaeta</taxon>
        <taxon>Sedentaria</taxon>
        <taxon>Canalipalpata</taxon>
        <taxon>Sabellida</taxon>
        <taxon>Siboglinidae</taxon>
        <taxon>Ridgeia</taxon>
    </lineage>
</organism>
<keyword evidence="4" id="KW-0456">Lyase</keyword>
<evidence type="ECO:0000256" key="3">
    <source>
        <dbReference type="ARBA" id="ARBA00022898"/>
    </source>
</evidence>
<accession>A0AAD9JBU4</accession>
<evidence type="ECO:0000259" key="6">
    <source>
        <dbReference type="Pfam" id="PF00278"/>
    </source>
</evidence>
<comment type="similarity">
    <text evidence="5">Belongs to the Orn/Lys/Arg decarboxylase class-II family.</text>
</comment>
<dbReference type="InterPro" id="IPR009006">
    <property type="entry name" value="Ala_racemase/Decarboxylase_C"/>
</dbReference>
<gene>
    <name evidence="7" type="ORF">NP493_2802g00010</name>
</gene>
<sequence length="171" mass="18879">MPTPSDLLSTVGQRLTHSGLTLVLEPGRSLIGDVALLVTKVVGVKRNVNNYIVVDGAMTELIRPALYNAYHHIELTEPSRSQLGHDVFNIVGPVCESTDFLGKKRYLPYPEEGAGVAIFDVGAYGSCMASNYNMRCRPVEVMVNGNTWRIIKKPENLEDLLRPFVDLPKVP</sequence>
<dbReference type="SUPFAM" id="SSF50621">
    <property type="entry name" value="Alanine racemase C-terminal domain-like"/>
    <property type="match status" value="1"/>
</dbReference>
<dbReference type="EMBL" id="JAODUO010002799">
    <property type="protein sequence ID" value="KAK2150312.1"/>
    <property type="molecule type" value="Genomic_DNA"/>
</dbReference>